<dbReference type="AlphaFoldDB" id="A0A178F2H5"/>
<sequence>MKFSVAILSILAGSAIAKPTCSSNSIDIVDSDYKKAYHDLHKEYTSAIRDSGAPNQFRVQGCCDRTPCFVGCFVNGDWEVSAHQAALLLNRQ</sequence>
<dbReference type="VEuPathDB" id="FungiDB:TERG_02338"/>
<comment type="caution">
    <text evidence="2">The sequence shown here is derived from an EMBL/GenBank/DDBJ whole genome shotgun (WGS) entry which is preliminary data.</text>
</comment>
<evidence type="ECO:0000256" key="1">
    <source>
        <dbReference type="SAM" id="SignalP"/>
    </source>
</evidence>
<reference evidence="2 3" key="1">
    <citation type="submission" date="2016-05" db="EMBL/GenBank/DDBJ databases">
        <title>Genome sequencing of Trichophyton rubrum CMCC(F)T1i isolated from hair.</title>
        <authorList>
            <person name="Zhan P."/>
            <person name="Tao Y."/>
            <person name="Liu W."/>
        </authorList>
    </citation>
    <scope>NUCLEOTIDE SEQUENCE [LARGE SCALE GENOMIC DNA]</scope>
    <source>
        <strain evidence="3">CMCC(F)T1i</strain>
    </source>
</reference>
<evidence type="ECO:0000313" key="3">
    <source>
        <dbReference type="Proteomes" id="UP000243015"/>
    </source>
</evidence>
<accession>A0A178F2H5</accession>
<protein>
    <submittedName>
        <fullName evidence="2">Uncharacterized protein</fullName>
    </submittedName>
</protein>
<feature type="signal peptide" evidence="1">
    <location>
        <begin position="1"/>
        <end position="17"/>
    </location>
</feature>
<organism evidence="2 3">
    <name type="scientific">Trichophyton rubrum</name>
    <name type="common">Athlete's foot fungus</name>
    <name type="synonym">Epidermophyton rubrum</name>
    <dbReference type="NCBI Taxonomy" id="5551"/>
    <lineage>
        <taxon>Eukaryota</taxon>
        <taxon>Fungi</taxon>
        <taxon>Dikarya</taxon>
        <taxon>Ascomycota</taxon>
        <taxon>Pezizomycotina</taxon>
        <taxon>Eurotiomycetes</taxon>
        <taxon>Eurotiomycetidae</taxon>
        <taxon>Onygenales</taxon>
        <taxon>Arthrodermataceae</taxon>
        <taxon>Trichophyton</taxon>
    </lineage>
</organism>
<dbReference type="Proteomes" id="UP000243015">
    <property type="component" value="Unassembled WGS sequence"/>
</dbReference>
<gene>
    <name evidence="2" type="ORF">A7C99_2755</name>
</gene>
<feature type="chain" id="PRO_5008085894" evidence="1">
    <location>
        <begin position="18"/>
        <end position="92"/>
    </location>
</feature>
<proteinExistence type="predicted"/>
<keyword evidence="1" id="KW-0732">Signal</keyword>
<dbReference type="EMBL" id="LHPM01000013">
    <property type="protein sequence ID" value="OAL65657.1"/>
    <property type="molecule type" value="Genomic_DNA"/>
</dbReference>
<name>A0A178F2H5_TRIRU</name>
<evidence type="ECO:0000313" key="2">
    <source>
        <dbReference type="EMBL" id="OAL65657.1"/>
    </source>
</evidence>